<dbReference type="EMBL" id="KI274396">
    <property type="protein sequence ID" value="ESA23886.1"/>
    <property type="molecule type" value="Genomic_DNA"/>
</dbReference>
<gene>
    <name evidence="1" type="ORF">GLOINDRAFT_90711</name>
</gene>
<reference evidence="1" key="1">
    <citation type="submission" date="2013-07" db="EMBL/GenBank/DDBJ databases">
        <title>The genome of an arbuscular mycorrhizal fungus provides insights into the evolution of the oldest plant symbiosis.</title>
        <authorList>
            <consortium name="DOE Joint Genome Institute"/>
            <person name="Tisserant E."/>
            <person name="Malbreil M."/>
            <person name="Kuo A."/>
            <person name="Kohler A."/>
            <person name="Symeonidi A."/>
            <person name="Balestrini R."/>
            <person name="Charron P."/>
            <person name="Duensing N."/>
            <person name="Frei-dit-Frey N."/>
            <person name="Gianinazzi-Pearson V."/>
            <person name="Gilbert B."/>
            <person name="Handa Y."/>
            <person name="Hijri M."/>
            <person name="Kaul R."/>
            <person name="Kawaguchi M."/>
            <person name="Krajinski F."/>
            <person name="Lammers P."/>
            <person name="Lapierre D."/>
            <person name="Masclaux F.G."/>
            <person name="Murat C."/>
            <person name="Morin E."/>
            <person name="Ndikumana S."/>
            <person name="Pagni M."/>
            <person name="Petitpierre D."/>
            <person name="Requena N."/>
            <person name="Rosikiewicz P."/>
            <person name="Riley R."/>
            <person name="Saito K."/>
            <person name="San Clemente H."/>
            <person name="Shapiro H."/>
            <person name="van Tuinen D."/>
            <person name="Becard G."/>
            <person name="Bonfante P."/>
            <person name="Paszkowski U."/>
            <person name="Shachar-Hill Y."/>
            <person name="Young J.P."/>
            <person name="Sanders I.R."/>
            <person name="Henrissat B."/>
            <person name="Rensing S.A."/>
            <person name="Grigoriev I.V."/>
            <person name="Corradi N."/>
            <person name="Roux C."/>
            <person name="Martin F."/>
        </authorList>
    </citation>
    <scope>NUCLEOTIDE SEQUENCE</scope>
    <source>
        <strain evidence="1">DAOM 197198</strain>
    </source>
</reference>
<sequence length="272" mass="31578">MADVFFALIQMAISIKALPTETSEELKEFRQKCIQFYNYRWKQFDFELYLLAYFLHPKYRGKALTLWQKLGGSSNSALALAIQMNDYDNYKSPYNFPYIDELQTSSSWWLGCKQSNHYLQELALYILSIVPYSASYEAGILKVEKVSNMAQLHSFYISNAQQELNYAGKNLSEDAFNQIMQDYAKSLTLDSDMFEINDDNDNNDPFENLIPEEEEENNDQLNEDDSNLLVGNLIKLNNVNREDIELEEVDHGDLEFSVDDILANVNRLNNKI</sequence>
<dbReference type="VEuPathDB" id="FungiDB:RhiirFUN_013832"/>
<dbReference type="AlphaFoldDB" id="U9V7I3"/>
<organism evidence="1">
    <name type="scientific">Rhizophagus irregularis (strain DAOM 181602 / DAOM 197198 / MUCL 43194)</name>
    <name type="common">Arbuscular mycorrhizal fungus</name>
    <name type="synonym">Glomus intraradices</name>
    <dbReference type="NCBI Taxonomy" id="747089"/>
    <lineage>
        <taxon>Eukaryota</taxon>
        <taxon>Fungi</taxon>
        <taxon>Fungi incertae sedis</taxon>
        <taxon>Mucoromycota</taxon>
        <taxon>Glomeromycotina</taxon>
        <taxon>Glomeromycetes</taxon>
        <taxon>Glomerales</taxon>
        <taxon>Glomeraceae</taxon>
        <taxon>Rhizophagus</taxon>
    </lineage>
</organism>
<evidence type="ECO:0000313" key="1">
    <source>
        <dbReference type="EMBL" id="ESA23886.1"/>
    </source>
</evidence>
<dbReference type="VEuPathDB" id="FungiDB:RhiirFUN_013831"/>
<name>U9V7I3_RHIID</name>
<proteinExistence type="predicted"/>
<protein>
    <recommendedName>
        <fullName evidence="2">HAT C-terminal dimerisation domain-containing protein</fullName>
    </recommendedName>
</protein>
<accession>U9V7I3</accession>
<evidence type="ECO:0008006" key="2">
    <source>
        <dbReference type="Google" id="ProtNLM"/>
    </source>
</evidence>
<dbReference type="HOGENOM" id="CLU_886086_0_0_1"/>